<gene>
    <name evidence="1" type="ORF">HIM_09119</name>
</gene>
<dbReference type="AlphaFoldDB" id="A0A0F7ZLU7"/>
<organism evidence="1 2">
    <name type="scientific">Hirsutella minnesotensis 3608</name>
    <dbReference type="NCBI Taxonomy" id="1043627"/>
    <lineage>
        <taxon>Eukaryota</taxon>
        <taxon>Fungi</taxon>
        <taxon>Dikarya</taxon>
        <taxon>Ascomycota</taxon>
        <taxon>Pezizomycotina</taxon>
        <taxon>Sordariomycetes</taxon>
        <taxon>Hypocreomycetidae</taxon>
        <taxon>Hypocreales</taxon>
        <taxon>Ophiocordycipitaceae</taxon>
        <taxon>Hirsutella</taxon>
    </lineage>
</organism>
<proteinExistence type="predicted"/>
<accession>A0A0F7ZLU7</accession>
<dbReference type="Proteomes" id="UP000054481">
    <property type="component" value="Unassembled WGS sequence"/>
</dbReference>
<dbReference type="OrthoDB" id="5152453at2759"/>
<protein>
    <recommendedName>
        <fullName evidence="3">Reverse transcriptase domain-containing protein</fullName>
    </recommendedName>
</protein>
<evidence type="ECO:0000313" key="2">
    <source>
        <dbReference type="Proteomes" id="UP000054481"/>
    </source>
</evidence>
<evidence type="ECO:0008006" key="3">
    <source>
        <dbReference type="Google" id="ProtNLM"/>
    </source>
</evidence>
<sequence>MAVRMLRAVWHAMGNLVHGPCQGCLSLGHHPKKPFREAGVLMIAKSGRRDLSTPRAWRHTSILSCLGKGLERLIARRLSNQAAAYRPTAPELPKACFAAAEVCARIVYSLAERIERRDRDEVPMLA</sequence>
<dbReference type="PANTHER" id="PTHR33481:SF1">
    <property type="entry name" value="ENDONUCLEASE_EXONUCLEASE_PHOSPHATASE DOMAIN-CONTAINING PROTEIN-RELATED"/>
    <property type="match status" value="1"/>
</dbReference>
<keyword evidence="2" id="KW-1185">Reference proteome</keyword>
<dbReference type="PANTHER" id="PTHR33481">
    <property type="entry name" value="REVERSE TRANSCRIPTASE"/>
    <property type="match status" value="1"/>
</dbReference>
<reference evidence="1 2" key="1">
    <citation type="journal article" date="2014" name="Genome Biol. Evol.">
        <title>Comparative genomics and transcriptomics analyses reveal divergent lifestyle features of nematode endoparasitic fungus Hirsutella minnesotensis.</title>
        <authorList>
            <person name="Lai Y."/>
            <person name="Liu K."/>
            <person name="Zhang X."/>
            <person name="Zhang X."/>
            <person name="Li K."/>
            <person name="Wang N."/>
            <person name="Shu C."/>
            <person name="Wu Y."/>
            <person name="Wang C."/>
            <person name="Bushley K.E."/>
            <person name="Xiang M."/>
            <person name="Liu X."/>
        </authorList>
    </citation>
    <scope>NUCLEOTIDE SEQUENCE [LARGE SCALE GENOMIC DNA]</scope>
    <source>
        <strain evidence="1 2">3608</strain>
    </source>
</reference>
<evidence type="ECO:0000313" key="1">
    <source>
        <dbReference type="EMBL" id="KJZ71480.1"/>
    </source>
</evidence>
<dbReference type="EMBL" id="KQ030572">
    <property type="protein sequence ID" value="KJZ71480.1"/>
    <property type="molecule type" value="Genomic_DNA"/>
</dbReference>
<name>A0A0F7ZLU7_9HYPO</name>